<dbReference type="GO" id="GO:0003677">
    <property type="term" value="F:DNA binding"/>
    <property type="evidence" value="ECO:0007669"/>
    <property type="project" value="UniProtKB-UniRule"/>
</dbReference>
<feature type="compositionally biased region" description="Basic residues" evidence="2">
    <location>
        <begin position="57"/>
        <end position="66"/>
    </location>
</feature>
<dbReference type="Proteomes" id="UP000639338">
    <property type="component" value="Unassembled WGS sequence"/>
</dbReference>
<evidence type="ECO:0000256" key="1">
    <source>
        <dbReference type="PROSITE-ProRule" id="PRU00267"/>
    </source>
</evidence>
<proteinExistence type="predicted"/>
<dbReference type="EMBL" id="JACMRX010000005">
    <property type="protein sequence ID" value="KAF7989548.1"/>
    <property type="molecule type" value="Genomic_DNA"/>
</dbReference>
<keyword evidence="1" id="KW-0539">Nucleus</keyword>
<dbReference type="Pfam" id="PF00505">
    <property type="entry name" value="HMG_box"/>
    <property type="match status" value="1"/>
</dbReference>
<dbReference type="GO" id="GO:0005634">
    <property type="term" value="C:nucleus"/>
    <property type="evidence" value="ECO:0007669"/>
    <property type="project" value="UniProtKB-UniRule"/>
</dbReference>
<gene>
    <name evidence="4" type="ORF">HCN44_008222</name>
</gene>
<protein>
    <recommendedName>
        <fullName evidence="3">HMG box domain-containing protein</fullName>
    </recommendedName>
</protein>
<evidence type="ECO:0000259" key="3">
    <source>
        <dbReference type="PROSITE" id="PS50118"/>
    </source>
</evidence>
<feature type="domain" description="HMG box" evidence="3">
    <location>
        <begin position="103"/>
        <end position="150"/>
    </location>
</feature>
<feature type="region of interest" description="Disordered" evidence="2">
    <location>
        <begin position="1"/>
        <end position="85"/>
    </location>
</feature>
<evidence type="ECO:0000256" key="2">
    <source>
        <dbReference type="SAM" id="MobiDB-lite"/>
    </source>
</evidence>
<keyword evidence="1" id="KW-0238">DNA-binding</keyword>
<feature type="DNA-binding region" description="HMG box" evidence="1">
    <location>
        <begin position="103"/>
        <end position="150"/>
    </location>
</feature>
<accession>A0A834XLR4</accession>
<feature type="compositionally biased region" description="Basic and acidic residues" evidence="2">
    <location>
        <begin position="1"/>
        <end position="15"/>
    </location>
</feature>
<comment type="caution">
    <text evidence="4">The sequence shown here is derived from an EMBL/GenBank/DDBJ whole genome shotgun (WGS) entry which is preliminary data.</text>
</comment>
<dbReference type="OrthoDB" id="7691468at2759"/>
<dbReference type="CDD" id="cd00084">
    <property type="entry name" value="HMG-box_SF"/>
    <property type="match status" value="1"/>
</dbReference>
<feature type="compositionally biased region" description="Basic residues" evidence="2">
    <location>
        <begin position="75"/>
        <end position="85"/>
    </location>
</feature>
<dbReference type="InterPro" id="IPR036910">
    <property type="entry name" value="HMG_box_dom_sf"/>
</dbReference>
<dbReference type="InterPro" id="IPR009071">
    <property type="entry name" value="HMG_box_dom"/>
</dbReference>
<keyword evidence="5" id="KW-1185">Reference proteome</keyword>
<feature type="compositionally biased region" description="Basic and acidic residues" evidence="2">
    <location>
        <begin position="31"/>
        <end position="49"/>
    </location>
</feature>
<dbReference type="PROSITE" id="PS50118">
    <property type="entry name" value="HMG_BOX_2"/>
    <property type="match status" value="1"/>
</dbReference>
<reference evidence="4 5" key="1">
    <citation type="submission" date="2020-08" db="EMBL/GenBank/DDBJ databases">
        <title>Aphidius gifuensis genome sequencing and assembly.</title>
        <authorList>
            <person name="Du Z."/>
        </authorList>
    </citation>
    <scope>NUCLEOTIDE SEQUENCE [LARGE SCALE GENOMIC DNA]</scope>
    <source>
        <strain evidence="4">YNYX2018</strain>
        <tissue evidence="4">Adults</tissue>
    </source>
</reference>
<organism evidence="4 5">
    <name type="scientific">Aphidius gifuensis</name>
    <name type="common">Parasitoid wasp</name>
    <dbReference type="NCBI Taxonomy" id="684658"/>
    <lineage>
        <taxon>Eukaryota</taxon>
        <taxon>Metazoa</taxon>
        <taxon>Ecdysozoa</taxon>
        <taxon>Arthropoda</taxon>
        <taxon>Hexapoda</taxon>
        <taxon>Insecta</taxon>
        <taxon>Pterygota</taxon>
        <taxon>Neoptera</taxon>
        <taxon>Endopterygota</taxon>
        <taxon>Hymenoptera</taxon>
        <taxon>Apocrita</taxon>
        <taxon>Ichneumonoidea</taxon>
        <taxon>Braconidae</taxon>
        <taxon>Aphidiinae</taxon>
        <taxon>Aphidius</taxon>
    </lineage>
</organism>
<evidence type="ECO:0000313" key="5">
    <source>
        <dbReference type="Proteomes" id="UP000639338"/>
    </source>
</evidence>
<dbReference type="Gene3D" id="1.10.30.10">
    <property type="entry name" value="High mobility group box domain"/>
    <property type="match status" value="1"/>
</dbReference>
<dbReference type="AlphaFoldDB" id="A0A834XLR4"/>
<dbReference type="SMART" id="SM00398">
    <property type="entry name" value="HMG"/>
    <property type="match status" value="1"/>
</dbReference>
<sequence>MDDYENDGRDYREIIDEGPIDEIPNGPETELFWKTKTEPDKSCPPKKQENPCPEQKKIKKTKKQKGRACDCKPDKGKKRRSKKKKIPISVNPFIIYYLCMLFDNPTRKVTEVAREAGKKWCSLSDKEKADYIKRARAESAKRQKKSKKRRGKC</sequence>
<name>A0A834XLR4_APHGI</name>
<dbReference type="SUPFAM" id="SSF47095">
    <property type="entry name" value="HMG-box"/>
    <property type="match status" value="1"/>
</dbReference>
<evidence type="ECO:0000313" key="4">
    <source>
        <dbReference type="EMBL" id="KAF7989548.1"/>
    </source>
</evidence>